<organism evidence="1 2">
    <name type="scientific">Brachionus plicatilis</name>
    <name type="common">Marine rotifer</name>
    <name type="synonym">Brachionus muelleri</name>
    <dbReference type="NCBI Taxonomy" id="10195"/>
    <lineage>
        <taxon>Eukaryota</taxon>
        <taxon>Metazoa</taxon>
        <taxon>Spiralia</taxon>
        <taxon>Gnathifera</taxon>
        <taxon>Rotifera</taxon>
        <taxon>Eurotatoria</taxon>
        <taxon>Monogononta</taxon>
        <taxon>Pseudotrocha</taxon>
        <taxon>Ploima</taxon>
        <taxon>Brachionidae</taxon>
        <taxon>Brachionus</taxon>
    </lineage>
</organism>
<protein>
    <submittedName>
        <fullName evidence="1">Uncharacterized protein</fullName>
    </submittedName>
</protein>
<proteinExistence type="predicted"/>
<dbReference type="AlphaFoldDB" id="A0A3M7SQT3"/>
<name>A0A3M7SQT3_BRAPC</name>
<sequence>MCQYFLDRVKVEIFLKLADIGRWSLIEAGIFGAYKEIKNILTSLFHLDSGHRIALNRLTVEMQNL</sequence>
<accession>A0A3M7SQT3</accession>
<gene>
    <name evidence="1" type="ORF">BpHYR1_033376</name>
</gene>
<evidence type="ECO:0000313" key="2">
    <source>
        <dbReference type="Proteomes" id="UP000276133"/>
    </source>
</evidence>
<comment type="caution">
    <text evidence="1">The sequence shown here is derived from an EMBL/GenBank/DDBJ whole genome shotgun (WGS) entry which is preliminary data.</text>
</comment>
<dbReference type="Proteomes" id="UP000276133">
    <property type="component" value="Unassembled WGS sequence"/>
</dbReference>
<dbReference type="EMBL" id="REGN01000929">
    <property type="protein sequence ID" value="RNA38052.1"/>
    <property type="molecule type" value="Genomic_DNA"/>
</dbReference>
<reference evidence="1 2" key="1">
    <citation type="journal article" date="2018" name="Sci. Rep.">
        <title>Genomic signatures of local adaptation to the degree of environmental predictability in rotifers.</title>
        <authorList>
            <person name="Franch-Gras L."/>
            <person name="Hahn C."/>
            <person name="Garcia-Roger E.M."/>
            <person name="Carmona M.J."/>
            <person name="Serra M."/>
            <person name="Gomez A."/>
        </authorList>
    </citation>
    <scope>NUCLEOTIDE SEQUENCE [LARGE SCALE GENOMIC DNA]</scope>
    <source>
        <strain evidence="1">HYR1</strain>
    </source>
</reference>
<keyword evidence="2" id="KW-1185">Reference proteome</keyword>
<evidence type="ECO:0000313" key="1">
    <source>
        <dbReference type="EMBL" id="RNA38052.1"/>
    </source>
</evidence>